<dbReference type="Gramene" id="ONIVA08G12630.1">
    <property type="protein sequence ID" value="ONIVA08G12630.1"/>
    <property type="gene ID" value="ONIVA08G12630"/>
</dbReference>
<evidence type="ECO:0000313" key="2">
    <source>
        <dbReference type="Proteomes" id="UP000006591"/>
    </source>
</evidence>
<dbReference type="HOGENOM" id="CLU_2780240_0_0_1"/>
<dbReference type="EnsemblPlants" id="ONIVA08G12630.1">
    <property type="protein sequence ID" value="ONIVA08G12630.1"/>
    <property type="gene ID" value="ONIVA08G12630"/>
</dbReference>
<accession>A0A0E0IAR0</accession>
<reference evidence="1" key="2">
    <citation type="submission" date="2018-04" db="EMBL/GenBank/DDBJ databases">
        <title>OnivRS2 (Oryza nivara Reference Sequence Version 2).</title>
        <authorList>
            <person name="Zhang J."/>
            <person name="Kudrna D."/>
            <person name="Lee S."/>
            <person name="Talag J."/>
            <person name="Rajasekar S."/>
            <person name="Welchert J."/>
            <person name="Hsing Y.-I."/>
            <person name="Wing R.A."/>
        </authorList>
    </citation>
    <scope>NUCLEOTIDE SEQUENCE [LARGE SCALE GENOMIC DNA]</scope>
    <source>
        <strain evidence="1">SL10</strain>
    </source>
</reference>
<sequence length="69" mass="7806">MRGPRDSRAHPVVSSKRMVASSSFVLEVEVLQIHIGEVAPAVQEFSSKKIHKNGVLLLRHRCRIYKGRL</sequence>
<organism evidence="1">
    <name type="scientific">Oryza nivara</name>
    <name type="common">Indian wild rice</name>
    <name type="synonym">Oryza sativa f. spontanea</name>
    <dbReference type="NCBI Taxonomy" id="4536"/>
    <lineage>
        <taxon>Eukaryota</taxon>
        <taxon>Viridiplantae</taxon>
        <taxon>Streptophyta</taxon>
        <taxon>Embryophyta</taxon>
        <taxon>Tracheophyta</taxon>
        <taxon>Spermatophyta</taxon>
        <taxon>Magnoliopsida</taxon>
        <taxon>Liliopsida</taxon>
        <taxon>Poales</taxon>
        <taxon>Poaceae</taxon>
        <taxon>BOP clade</taxon>
        <taxon>Oryzoideae</taxon>
        <taxon>Oryzeae</taxon>
        <taxon>Oryzinae</taxon>
        <taxon>Oryza</taxon>
    </lineage>
</organism>
<dbReference type="OMA" id="LRHRCRI"/>
<dbReference type="AlphaFoldDB" id="A0A0E0IAR0"/>
<dbReference type="Proteomes" id="UP000006591">
    <property type="component" value="Chromosome 8"/>
</dbReference>
<protein>
    <submittedName>
        <fullName evidence="1">Uncharacterized protein</fullName>
    </submittedName>
</protein>
<evidence type="ECO:0000313" key="1">
    <source>
        <dbReference type="EnsemblPlants" id="ONIVA08G12630.1"/>
    </source>
</evidence>
<keyword evidence="2" id="KW-1185">Reference proteome</keyword>
<name>A0A0E0IAR0_ORYNI</name>
<reference evidence="1" key="1">
    <citation type="submission" date="2015-04" db="UniProtKB">
        <authorList>
            <consortium name="EnsemblPlants"/>
        </authorList>
    </citation>
    <scope>IDENTIFICATION</scope>
    <source>
        <strain evidence="1">SL10</strain>
    </source>
</reference>
<proteinExistence type="predicted"/>